<feature type="transmembrane region" description="Helical" evidence="1">
    <location>
        <begin position="284"/>
        <end position="304"/>
    </location>
</feature>
<keyword evidence="4" id="KW-1185">Reference proteome</keyword>
<feature type="transmembrane region" description="Helical" evidence="1">
    <location>
        <begin position="21"/>
        <end position="43"/>
    </location>
</feature>
<sequence length="305" mass="32825">MNSSRPVSTGSIFPPPRKRGLITLSSVIVVCGLAGTACLLFSMQQQVGALFVIFLLLTILFYVPIPLAAYRAYALTNASYTLERDGLRLRWGLRAEDIPLPEIEWVRPAAELGFRLPLPLLAFAGGLLGARILPELGLVEFVASEEKNLLLVATPRKVYAISPADPGAFVHAFQRAIELGSLAPLPAYSSQPEAFLARVWRDAPARLLLLTGLGLTLGLLVLASLLIPGRAQISLGFNPAGLPLEAGPAARLLLLPVLAAFCYVADLILGLFFYRNDPQRPVAYLLWVAGVLTPLLLIFAVIGLV</sequence>
<dbReference type="STRING" id="360412.LARV_03434"/>
<dbReference type="EMBL" id="DF967972">
    <property type="protein sequence ID" value="GAP15642.1"/>
    <property type="molecule type" value="Genomic_DNA"/>
</dbReference>
<evidence type="ECO:0000313" key="3">
    <source>
        <dbReference type="EMBL" id="GAP15642.1"/>
    </source>
</evidence>
<dbReference type="RefSeq" id="WP_075074808.1">
    <property type="nucleotide sequence ID" value="NZ_DF967972.1"/>
</dbReference>
<feature type="transmembrane region" description="Helical" evidence="1">
    <location>
        <begin position="207"/>
        <end position="229"/>
    </location>
</feature>
<feature type="domain" description="Bacterial Pleckstrin homology" evidence="2">
    <location>
        <begin position="79"/>
        <end position="175"/>
    </location>
</feature>
<keyword evidence="1" id="KW-0812">Transmembrane</keyword>
<keyword evidence="1" id="KW-1133">Transmembrane helix</keyword>
<accession>A0A0S7BPA0</accession>
<dbReference type="InterPro" id="IPR027783">
    <property type="entry name" value="Bacterial_PH-related"/>
</dbReference>
<reference evidence="3" key="1">
    <citation type="submission" date="2015-07" db="EMBL/GenBank/DDBJ databases">
        <title>Draft Genome Sequences of Anaerolinea thermolimosa IMO-1, Bellilinea caldifistulae GOMI-1, Leptolinea tardivitalis YMTK-2, Levilinea saccharolytica KIBI-1,Longilinea arvoryzae KOME-1, Previously Described as Members of the Anaerolineaceae (Chloroflexi).</title>
        <authorList>
            <person name="Sekiguchi Y."/>
            <person name="Ohashi A."/>
            <person name="Matsuura N."/>
            <person name="Tourlousse M.D."/>
        </authorList>
    </citation>
    <scope>NUCLEOTIDE SEQUENCE [LARGE SCALE GENOMIC DNA]</scope>
    <source>
        <strain evidence="3">KOME-1</strain>
    </source>
</reference>
<dbReference type="AlphaFoldDB" id="A0A0S7BPA0"/>
<dbReference type="OrthoDB" id="164276at2"/>
<dbReference type="Pfam" id="PF10882">
    <property type="entry name" value="bPH_5"/>
    <property type="match status" value="1"/>
</dbReference>
<keyword evidence="1" id="KW-0472">Membrane</keyword>
<organism evidence="3">
    <name type="scientific">Longilinea arvoryzae</name>
    <dbReference type="NCBI Taxonomy" id="360412"/>
    <lineage>
        <taxon>Bacteria</taxon>
        <taxon>Bacillati</taxon>
        <taxon>Chloroflexota</taxon>
        <taxon>Anaerolineae</taxon>
        <taxon>Anaerolineales</taxon>
        <taxon>Anaerolineaceae</taxon>
        <taxon>Longilinea</taxon>
    </lineage>
</organism>
<evidence type="ECO:0000259" key="2">
    <source>
        <dbReference type="Pfam" id="PF10882"/>
    </source>
</evidence>
<protein>
    <submittedName>
        <fullName evidence="3">Protein containg bacterial PH domain</fullName>
    </submittedName>
</protein>
<dbReference type="Proteomes" id="UP000055060">
    <property type="component" value="Unassembled WGS sequence"/>
</dbReference>
<feature type="transmembrane region" description="Helical" evidence="1">
    <location>
        <begin position="249"/>
        <end position="272"/>
    </location>
</feature>
<feature type="transmembrane region" description="Helical" evidence="1">
    <location>
        <begin position="49"/>
        <end position="70"/>
    </location>
</feature>
<proteinExistence type="predicted"/>
<name>A0A0S7BPA0_9CHLR</name>
<evidence type="ECO:0000256" key="1">
    <source>
        <dbReference type="SAM" id="Phobius"/>
    </source>
</evidence>
<evidence type="ECO:0000313" key="4">
    <source>
        <dbReference type="Proteomes" id="UP000055060"/>
    </source>
</evidence>
<gene>
    <name evidence="3" type="ORF">LARV_03434</name>
</gene>